<feature type="compositionally biased region" description="Acidic residues" evidence="1">
    <location>
        <begin position="15"/>
        <end position="24"/>
    </location>
</feature>
<feature type="region of interest" description="Disordered" evidence="1">
    <location>
        <begin position="1"/>
        <end position="26"/>
    </location>
</feature>
<proteinExistence type="predicted"/>
<evidence type="ECO:0000313" key="2">
    <source>
        <dbReference type="EMBL" id="GFC80176.1"/>
    </source>
</evidence>
<evidence type="ECO:0000256" key="1">
    <source>
        <dbReference type="SAM" id="MobiDB-lite"/>
    </source>
</evidence>
<name>A0A699R3P9_TANCI</name>
<protein>
    <submittedName>
        <fullName evidence="2">Uncharacterized protein</fullName>
    </submittedName>
</protein>
<sequence length="224" mass="25601">ALGPEQPVVPTENVEPMEEQEEMEVPLTHKRSTYRRARTQFHILAFTRFRSTISTGVHSPTVVPEPAASYVALDTAGPSVPADKKKAPMPDLDILAEFLAEDAQARKRLEEEELLGADVNEENFIPRMNTLKERKKRALADLRYRALQNKPMKKSEVTEFMRAFVKGQWCAAHNGTITMQKVRAMNKQQLIEEYEYICKRLENNRLLSAQHSLFRPKPAITEPS</sequence>
<dbReference type="AlphaFoldDB" id="A0A699R3P9"/>
<accession>A0A699R3P9</accession>
<feature type="non-terminal residue" evidence="2">
    <location>
        <position position="224"/>
    </location>
</feature>
<reference evidence="2" key="1">
    <citation type="journal article" date="2019" name="Sci. Rep.">
        <title>Draft genome of Tanacetum cinerariifolium, the natural source of mosquito coil.</title>
        <authorList>
            <person name="Yamashiro T."/>
            <person name="Shiraishi A."/>
            <person name="Satake H."/>
            <person name="Nakayama K."/>
        </authorList>
    </citation>
    <scope>NUCLEOTIDE SEQUENCE</scope>
</reference>
<organism evidence="2">
    <name type="scientific">Tanacetum cinerariifolium</name>
    <name type="common">Dalmatian daisy</name>
    <name type="synonym">Chrysanthemum cinerariifolium</name>
    <dbReference type="NCBI Taxonomy" id="118510"/>
    <lineage>
        <taxon>Eukaryota</taxon>
        <taxon>Viridiplantae</taxon>
        <taxon>Streptophyta</taxon>
        <taxon>Embryophyta</taxon>
        <taxon>Tracheophyta</taxon>
        <taxon>Spermatophyta</taxon>
        <taxon>Magnoliopsida</taxon>
        <taxon>eudicotyledons</taxon>
        <taxon>Gunneridae</taxon>
        <taxon>Pentapetalae</taxon>
        <taxon>asterids</taxon>
        <taxon>campanulids</taxon>
        <taxon>Asterales</taxon>
        <taxon>Asteraceae</taxon>
        <taxon>Asteroideae</taxon>
        <taxon>Anthemideae</taxon>
        <taxon>Anthemidinae</taxon>
        <taxon>Tanacetum</taxon>
    </lineage>
</organism>
<dbReference type="EMBL" id="BKCJ011073923">
    <property type="protein sequence ID" value="GFC80176.1"/>
    <property type="molecule type" value="Genomic_DNA"/>
</dbReference>
<gene>
    <name evidence="2" type="ORF">Tci_852146</name>
</gene>
<feature type="non-terminal residue" evidence="2">
    <location>
        <position position="1"/>
    </location>
</feature>
<comment type="caution">
    <text evidence="2">The sequence shown here is derived from an EMBL/GenBank/DDBJ whole genome shotgun (WGS) entry which is preliminary data.</text>
</comment>